<evidence type="ECO:0000256" key="3">
    <source>
        <dbReference type="ARBA" id="ARBA00011266"/>
    </source>
</evidence>
<evidence type="ECO:0000256" key="5">
    <source>
        <dbReference type="ARBA" id="ARBA00023274"/>
    </source>
</evidence>
<dbReference type="InterPro" id="IPR038716">
    <property type="entry name" value="P1/P2_N_sf"/>
</dbReference>
<dbReference type="InterPro" id="IPR001859">
    <property type="entry name" value="Ribosomal_P1/P2_euk"/>
</dbReference>
<dbReference type="Pfam" id="PF00428">
    <property type="entry name" value="Ribosomal_60s"/>
    <property type="match status" value="1"/>
</dbReference>
<dbReference type="GO" id="GO:0022625">
    <property type="term" value="C:cytosolic large ribosomal subunit"/>
    <property type="evidence" value="ECO:0007669"/>
    <property type="project" value="TreeGrafter"/>
</dbReference>
<evidence type="ECO:0000256" key="1">
    <source>
        <dbReference type="ARBA" id="ARBA00003362"/>
    </source>
</evidence>
<feature type="compositionally biased region" description="Basic and acidic residues" evidence="6">
    <location>
        <begin position="89"/>
        <end position="98"/>
    </location>
</feature>
<evidence type="ECO:0000313" key="7">
    <source>
        <dbReference type="EMBL" id="KAK7195230.1"/>
    </source>
</evidence>
<sequence length="113" mass="11243">MSAESLACTYAALMLSDAGLPTSAENISAAVKAAGVQVRPTLPIVFARFLEKKSVESLMATAAAQAPSASAAAPAAGAAAAPAAAAAGKAEDKKKKDEPEEEGDDDMGFGLFD</sequence>
<dbReference type="FunFam" id="1.10.10.1410:FF:000002">
    <property type="entry name" value="60S acidic ribosomal protein P2"/>
    <property type="match status" value="1"/>
</dbReference>
<gene>
    <name evidence="7" type="ORF">NESM_000448100</name>
</gene>
<dbReference type="Gene3D" id="1.10.10.1410">
    <property type="match status" value="1"/>
</dbReference>
<dbReference type="GO" id="GO:0006414">
    <property type="term" value="P:translational elongation"/>
    <property type="evidence" value="ECO:0007669"/>
    <property type="project" value="InterPro"/>
</dbReference>
<accession>A0AAW0EQI1</accession>
<comment type="function">
    <text evidence="1">Plays an important role in the elongation step of protein synthesis.</text>
</comment>
<dbReference type="GO" id="GO:0030295">
    <property type="term" value="F:protein kinase activator activity"/>
    <property type="evidence" value="ECO:0007669"/>
    <property type="project" value="TreeGrafter"/>
</dbReference>
<dbReference type="HAMAP" id="MF_01478">
    <property type="entry name" value="Ribosomal_L12_arch"/>
    <property type="match status" value="1"/>
</dbReference>
<reference evidence="7 8" key="1">
    <citation type="journal article" date="2021" name="MBio">
        <title>A New Model Trypanosomatid, Novymonas esmeraldas: Genomic Perception of Its 'Candidatus Pandoraea novymonadis' Endosymbiont.</title>
        <authorList>
            <person name="Zakharova A."/>
            <person name="Saura A."/>
            <person name="Butenko A."/>
            <person name="Podesvova L."/>
            <person name="Warmusova S."/>
            <person name="Kostygov A.Y."/>
            <person name="Nenarokova A."/>
            <person name="Lukes J."/>
            <person name="Opperdoes F.R."/>
            <person name="Yurchenko V."/>
        </authorList>
    </citation>
    <scope>NUCLEOTIDE SEQUENCE [LARGE SCALE GENOMIC DNA]</scope>
    <source>
        <strain evidence="7 8">E262AT.01</strain>
    </source>
</reference>
<proteinExistence type="inferred from homology"/>
<keyword evidence="8" id="KW-1185">Reference proteome</keyword>
<dbReference type="EMBL" id="JAECZO010000050">
    <property type="protein sequence ID" value="KAK7195230.1"/>
    <property type="molecule type" value="Genomic_DNA"/>
</dbReference>
<evidence type="ECO:0000256" key="4">
    <source>
        <dbReference type="ARBA" id="ARBA00022980"/>
    </source>
</evidence>
<name>A0AAW0EQI1_9TRYP</name>
<comment type="similarity">
    <text evidence="2">Belongs to the eukaryotic ribosomal protein P1/P2 family.</text>
</comment>
<feature type="region of interest" description="Disordered" evidence="6">
    <location>
        <begin position="84"/>
        <end position="113"/>
    </location>
</feature>
<dbReference type="PRINTS" id="PR00456">
    <property type="entry name" value="RIBOSOMALP2"/>
</dbReference>
<organism evidence="7 8">
    <name type="scientific">Novymonas esmeraldas</name>
    <dbReference type="NCBI Taxonomy" id="1808958"/>
    <lineage>
        <taxon>Eukaryota</taxon>
        <taxon>Discoba</taxon>
        <taxon>Euglenozoa</taxon>
        <taxon>Kinetoplastea</taxon>
        <taxon>Metakinetoplastina</taxon>
        <taxon>Trypanosomatida</taxon>
        <taxon>Trypanosomatidae</taxon>
        <taxon>Novymonas</taxon>
    </lineage>
</organism>
<comment type="caution">
    <text evidence="7">The sequence shown here is derived from an EMBL/GenBank/DDBJ whole genome shotgun (WGS) entry which is preliminary data.</text>
</comment>
<protein>
    <submittedName>
        <fullName evidence="7">60S acidic ribosomal protein P2</fullName>
    </submittedName>
</protein>
<evidence type="ECO:0000313" key="8">
    <source>
        <dbReference type="Proteomes" id="UP001430356"/>
    </source>
</evidence>
<dbReference type="PANTHER" id="PTHR45696">
    <property type="entry name" value="60S ACIDIC RIBOSOMAL PROTEIN P1"/>
    <property type="match status" value="1"/>
</dbReference>
<dbReference type="AlphaFoldDB" id="A0AAW0EQI1"/>
<comment type="subunit">
    <text evidence="3">P1 and P2 exist as dimers at the large ribosomal subunit.</text>
</comment>
<dbReference type="GO" id="GO:0043021">
    <property type="term" value="F:ribonucleoprotein complex binding"/>
    <property type="evidence" value="ECO:0007669"/>
    <property type="project" value="TreeGrafter"/>
</dbReference>
<keyword evidence="4 7" id="KW-0689">Ribosomal protein</keyword>
<keyword evidence="5" id="KW-0687">Ribonucleoprotein</keyword>
<dbReference type="GO" id="GO:0002181">
    <property type="term" value="P:cytoplasmic translation"/>
    <property type="evidence" value="ECO:0007669"/>
    <property type="project" value="TreeGrafter"/>
</dbReference>
<evidence type="ECO:0000256" key="6">
    <source>
        <dbReference type="SAM" id="MobiDB-lite"/>
    </source>
</evidence>
<dbReference type="InterPro" id="IPR027534">
    <property type="entry name" value="Ribosomal_P1/P2"/>
</dbReference>
<dbReference type="PANTHER" id="PTHR45696:SF6">
    <property type="entry name" value="ACIDIC RIBOSOMAL PROTEIN P2, PUTATIVE-RELATED"/>
    <property type="match status" value="1"/>
</dbReference>
<dbReference type="Proteomes" id="UP001430356">
    <property type="component" value="Unassembled WGS sequence"/>
</dbReference>
<dbReference type="GO" id="GO:0003735">
    <property type="term" value="F:structural constituent of ribosome"/>
    <property type="evidence" value="ECO:0007669"/>
    <property type="project" value="InterPro"/>
</dbReference>
<evidence type="ECO:0000256" key="2">
    <source>
        <dbReference type="ARBA" id="ARBA00005436"/>
    </source>
</evidence>
<dbReference type="CDD" id="cd05831">
    <property type="entry name" value="Ribosomal_P1"/>
    <property type="match status" value="1"/>
</dbReference>